<dbReference type="Proteomes" id="UP000784294">
    <property type="component" value="Unassembled WGS sequence"/>
</dbReference>
<keyword evidence="2" id="KW-1185">Reference proteome</keyword>
<dbReference type="EMBL" id="CAAALY010028084">
    <property type="protein sequence ID" value="VEL16347.1"/>
    <property type="molecule type" value="Genomic_DNA"/>
</dbReference>
<accession>A0A3S4ZP42</accession>
<evidence type="ECO:0000313" key="2">
    <source>
        <dbReference type="Proteomes" id="UP000784294"/>
    </source>
</evidence>
<proteinExistence type="predicted"/>
<dbReference type="OrthoDB" id="15304at2759"/>
<protein>
    <submittedName>
        <fullName evidence="1">Uncharacterized protein</fullName>
    </submittedName>
</protein>
<organism evidence="1 2">
    <name type="scientific">Protopolystoma xenopodis</name>
    <dbReference type="NCBI Taxonomy" id="117903"/>
    <lineage>
        <taxon>Eukaryota</taxon>
        <taxon>Metazoa</taxon>
        <taxon>Spiralia</taxon>
        <taxon>Lophotrochozoa</taxon>
        <taxon>Platyhelminthes</taxon>
        <taxon>Monogenea</taxon>
        <taxon>Polyopisthocotylea</taxon>
        <taxon>Polystomatidea</taxon>
        <taxon>Polystomatidae</taxon>
        <taxon>Protopolystoma</taxon>
    </lineage>
</organism>
<name>A0A3S4ZP42_9PLAT</name>
<evidence type="ECO:0000313" key="1">
    <source>
        <dbReference type="EMBL" id="VEL16347.1"/>
    </source>
</evidence>
<reference evidence="1" key="1">
    <citation type="submission" date="2018-11" db="EMBL/GenBank/DDBJ databases">
        <authorList>
            <consortium name="Pathogen Informatics"/>
        </authorList>
    </citation>
    <scope>NUCLEOTIDE SEQUENCE</scope>
</reference>
<comment type="caution">
    <text evidence="1">The sequence shown here is derived from an EMBL/GenBank/DDBJ whole genome shotgun (WGS) entry which is preliminary data.</text>
</comment>
<gene>
    <name evidence="1" type="ORF">PXEA_LOCUS9787</name>
</gene>
<dbReference type="AlphaFoldDB" id="A0A3S4ZP42"/>
<sequence length="147" mass="16030">MLVDSLLSLLVKAHTRLHWLRVSGSSETGARVQPVMSIDSTALEASLDKKVVESQDEAVLAATSSATCSVQMTQARSFGVLHPCSKTIRADITSQAVAEMPAELRYFAYVPPAYLLPEERPPDSDETGQLYSSLSKLIMLSNHLCKH</sequence>